<dbReference type="Proteomes" id="UP000461585">
    <property type="component" value="Unassembled WGS sequence"/>
</dbReference>
<evidence type="ECO:0000256" key="2">
    <source>
        <dbReference type="ARBA" id="ARBA00022679"/>
    </source>
</evidence>
<keyword evidence="6" id="KW-1185">Reference proteome</keyword>
<reference evidence="5 6" key="1">
    <citation type="submission" date="2020-01" db="EMBL/GenBank/DDBJ databases">
        <title>Anaeroalcalibacter tamaniensis gen. nov., sp. nov., moderately halophilic strictly anaerobic fermenter bacterium from mud volcano of Taman peninsula.</title>
        <authorList>
            <person name="Frolova A."/>
            <person name="Merkel A.Y."/>
            <person name="Slobodkin A.I."/>
        </authorList>
    </citation>
    <scope>NUCLEOTIDE SEQUENCE [LARGE SCALE GENOMIC DNA]</scope>
    <source>
        <strain evidence="5 6">F-3ap</strain>
    </source>
</reference>
<proteinExistence type="predicted"/>
<dbReference type="InterPro" id="IPR041698">
    <property type="entry name" value="Methyltransf_25"/>
</dbReference>
<dbReference type="GO" id="GO:0032259">
    <property type="term" value="P:methylation"/>
    <property type="evidence" value="ECO:0007669"/>
    <property type="project" value="UniProtKB-KW"/>
</dbReference>
<feature type="domain" description="Methyltransferase" evidence="4">
    <location>
        <begin position="35"/>
        <end position="130"/>
    </location>
</feature>
<evidence type="ECO:0000259" key="4">
    <source>
        <dbReference type="Pfam" id="PF13649"/>
    </source>
</evidence>
<dbReference type="AlphaFoldDB" id="A0A7X5HY66"/>
<keyword evidence="2 5" id="KW-0808">Transferase</keyword>
<dbReference type="EMBL" id="JAAEEH010000068">
    <property type="protein sequence ID" value="NDL68833.1"/>
    <property type="molecule type" value="Genomic_DNA"/>
</dbReference>
<dbReference type="PANTHER" id="PTHR43464">
    <property type="entry name" value="METHYLTRANSFERASE"/>
    <property type="match status" value="1"/>
</dbReference>
<keyword evidence="3" id="KW-0949">S-adenosyl-L-methionine</keyword>
<accession>A0A7X5HY66</accession>
<comment type="caution">
    <text evidence="5">The sequence shown here is derived from an EMBL/GenBank/DDBJ whole genome shotgun (WGS) entry which is preliminary data.</text>
</comment>
<dbReference type="RefSeq" id="WP_162371550.1">
    <property type="nucleotide sequence ID" value="NZ_JAAEEH010000068.1"/>
</dbReference>
<organism evidence="5 6">
    <name type="scientific">Anaerotalea alkaliphila</name>
    <dbReference type="NCBI Taxonomy" id="2662126"/>
    <lineage>
        <taxon>Bacteria</taxon>
        <taxon>Bacillati</taxon>
        <taxon>Bacillota</taxon>
        <taxon>Clostridia</taxon>
        <taxon>Eubacteriales</taxon>
        <taxon>Anaerotalea</taxon>
    </lineage>
</organism>
<gene>
    <name evidence="5" type="ORF">GXN74_13960</name>
</gene>
<evidence type="ECO:0000313" key="5">
    <source>
        <dbReference type="EMBL" id="NDL68833.1"/>
    </source>
</evidence>
<dbReference type="Gene3D" id="3.40.50.150">
    <property type="entry name" value="Vaccinia Virus protein VP39"/>
    <property type="match status" value="1"/>
</dbReference>
<evidence type="ECO:0000313" key="6">
    <source>
        <dbReference type="Proteomes" id="UP000461585"/>
    </source>
</evidence>
<dbReference type="SUPFAM" id="SSF53335">
    <property type="entry name" value="S-adenosyl-L-methionine-dependent methyltransferases"/>
    <property type="match status" value="1"/>
</dbReference>
<dbReference type="Pfam" id="PF13649">
    <property type="entry name" value="Methyltransf_25"/>
    <property type="match status" value="1"/>
</dbReference>
<keyword evidence="1 5" id="KW-0489">Methyltransferase</keyword>
<evidence type="ECO:0000256" key="3">
    <source>
        <dbReference type="ARBA" id="ARBA00022691"/>
    </source>
</evidence>
<dbReference type="GO" id="GO:0008168">
    <property type="term" value="F:methyltransferase activity"/>
    <property type="evidence" value="ECO:0007669"/>
    <property type="project" value="UniProtKB-KW"/>
</dbReference>
<name>A0A7X5HY66_9FIRM</name>
<protein>
    <submittedName>
        <fullName evidence="5">Class I SAM-dependent methyltransferase</fullName>
    </submittedName>
</protein>
<dbReference type="PANTHER" id="PTHR43464:SF19">
    <property type="entry name" value="UBIQUINONE BIOSYNTHESIS O-METHYLTRANSFERASE, MITOCHONDRIAL"/>
    <property type="match status" value="1"/>
</dbReference>
<dbReference type="CDD" id="cd02440">
    <property type="entry name" value="AdoMet_MTases"/>
    <property type="match status" value="1"/>
</dbReference>
<evidence type="ECO:0000256" key="1">
    <source>
        <dbReference type="ARBA" id="ARBA00022603"/>
    </source>
</evidence>
<dbReference type="InterPro" id="IPR029063">
    <property type="entry name" value="SAM-dependent_MTases_sf"/>
</dbReference>
<sequence>MNNPYNKHYRQESYFGKPYPGLVEFFENYSNRNVVLDLGCGQGRDALFLGRLGYKVVGVDISDVGIQQLNKAALQEKLQVEGFVADIYSFGITDEYDIVLLDSMFHFYKNDVEKETKVLRRIIEEIKPGGLICNFMQKGNKREKELKRIIKESGVTFEVLLDGYTDYPEYDAEFHMYIIKKLE</sequence>